<gene>
    <name evidence="1" type="ORF">ATL42_1313</name>
</gene>
<dbReference type="EMBL" id="PDJG01000001">
    <property type="protein sequence ID" value="PFG33437.1"/>
    <property type="molecule type" value="Genomic_DNA"/>
</dbReference>
<dbReference type="InterPro" id="IPR001940">
    <property type="entry name" value="Peptidase_S1C"/>
</dbReference>
<name>A0A2A9E334_9MICO</name>
<dbReference type="Proteomes" id="UP000225548">
    <property type="component" value="Unassembled WGS sequence"/>
</dbReference>
<dbReference type="GO" id="GO:0004252">
    <property type="term" value="F:serine-type endopeptidase activity"/>
    <property type="evidence" value="ECO:0007669"/>
    <property type="project" value="InterPro"/>
</dbReference>
<dbReference type="PROSITE" id="PS51257">
    <property type="entry name" value="PROKAR_LIPOPROTEIN"/>
    <property type="match status" value="1"/>
</dbReference>
<dbReference type="Gene3D" id="2.40.10.10">
    <property type="entry name" value="Trypsin-like serine proteases"/>
    <property type="match status" value="2"/>
</dbReference>
<dbReference type="InterPro" id="IPR009003">
    <property type="entry name" value="Peptidase_S1_PA"/>
</dbReference>
<protein>
    <submittedName>
        <fullName evidence="1">Trypsin-like peptidase</fullName>
    </submittedName>
</protein>
<dbReference type="RefSeq" id="WP_098454647.1">
    <property type="nucleotide sequence ID" value="NZ_PDJG01000001.1"/>
</dbReference>
<reference evidence="1 2" key="1">
    <citation type="submission" date="2017-10" db="EMBL/GenBank/DDBJ databases">
        <title>Sequencing the genomes of 1000 actinobacteria strains.</title>
        <authorList>
            <person name="Klenk H.-P."/>
        </authorList>
    </citation>
    <scope>NUCLEOTIDE SEQUENCE [LARGE SCALE GENOMIC DNA]</scope>
    <source>
        <strain evidence="1 2">DSM 18966</strain>
    </source>
</reference>
<comment type="caution">
    <text evidence="1">The sequence shown here is derived from an EMBL/GenBank/DDBJ whole genome shotgun (WGS) entry which is preliminary data.</text>
</comment>
<sequence length="252" mass="25907">MRTVGSQPLRRLQTLGLGLVATALVMTGCAVVPDFPGPMPTSVVPAEGSGTAPVNPGNLSPDGFDSAMRMAVRIRNVSCDDVIRGTGFAIDARTLITNKHVVEGNQDIQLSTYDGRDVDVTTSGTAALADLAVVRTAEDLDAYPELAEADPKPGDSVTVVGYPNGGALKATNGTVLEYTSDPLNENLGQVLLTDAPVEPGSSGSAALDPDGKVIGVVYAKNSNGLSYLVPVTTLRDLLADEAGFVAAPEPVC</sequence>
<dbReference type="Pfam" id="PF13365">
    <property type="entry name" value="Trypsin_2"/>
    <property type="match status" value="1"/>
</dbReference>
<dbReference type="PRINTS" id="PR00834">
    <property type="entry name" value="PROTEASES2C"/>
</dbReference>
<evidence type="ECO:0000313" key="2">
    <source>
        <dbReference type="Proteomes" id="UP000225548"/>
    </source>
</evidence>
<keyword evidence="2" id="KW-1185">Reference proteome</keyword>
<accession>A0A2A9E334</accession>
<dbReference type="SUPFAM" id="SSF50494">
    <property type="entry name" value="Trypsin-like serine proteases"/>
    <property type="match status" value="1"/>
</dbReference>
<dbReference type="GO" id="GO:0006508">
    <property type="term" value="P:proteolysis"/>
    <property type="evidence" value="ECO:0007669"/>
    <property type="project" value="InterPro"/>
</dbReference>
<proteinExistence type="predicted"/>
<evidence type="ECO:0000313" key="1">
    <source>
        <dbReference type="EMBL" id="PFG33437.1"/>
    </source>
</evidence>
<dbReference type="OrthoDB" id="568507at2"/>
<dbReference type="PANTHER" id="PTHR43019">
    <property type="entry name" value="SERINE ENDOPROTEASE DEGS"/>
    <property type="match status" value="1"/>
</dbReference>
<dbReference type="PANTHER" id="PTHR43019:SF23">
    <property type="entry name" value="PROTEASE DO-LIKE 5, CHLOROPLASTIC"/>
    <property type="match status" value="1"/>
</dbReference>
<dbReference type="AlphaFoldDB" id="A0A2A9E334"/>
<organism evidence="1 2">
    <name type="scientific">Sanguibacter antarcticus</name>
    <dbReference type="NCBI Taxonomy" id="372484"/>
    <lineage>
        <taxon>Bacteria</taxon>
        <taxon>Bacillati</taxon>
        <taxon>Actinomycetota</taxon>
        <taxon>Actinomycetes</taxon>
        <taxon>Micrococcales</taxon>
        <taxon>Sanguibacteraceae</taxon>
        <taxon>Sanguibacter</taxon>
    </lineage>
</organism>
<dbReference type="InterPro" id="IPR043504">
    <property type="entry name" value="Peptidase_S1_PA_chymotrypsin"/>
</dbReference>